<evidence type="ECO:0000259" key="2">
    <source>
        <dbReference type="Pfam" id="PF07969"/>
    </source>
</evidence>
<dbReference type="PANTHER" id="PTHR22642:SF2">
    <property type="entry name" value="PROTEIN LONG AFTER FAR-RED 3"/>
    <property type="match status" value="1"/>
</dbReference>
<dbReference type="SUPFAM" id="SSF51338">
    <property type="entry name" value="Composite domain of metallo-dependent hydrolases"/>
    <property type="match status" value="1"/>
</dbReference>
<dbReference type="GO" id="GO:0016810">
    <property type="term" value="F:hydrolase activity, acting on carbon-nitrogen (but not peptide) bonds"/>
    <property type="evidence" value="ECO:0007669"/>
    <property type="project" value="InterPro"/>
</dbReference>
<dbReference type="Gene3D" id="3.10.310.70">
    <property type="match status" value="1"/>
</dbReference>
<feature type="compositionally biased region" description="Basic and acidic residues" evidence="1">
    <location>
        <begin position="206"/>
        <end position="223"/>
    </location>
</feature>
<evidence type="ECO:0000313" key="4">
    <source>
        <dbReference type="Proteomes" id="UP000217103"/>
    </source>
</evidence>
<dbReference type="Proteomes" id="UP000217103">
    <property type="component" value="Unassembled WGS sequence"/>
</dbReference>
<name>A0A1H1HLX5_9ACTN</name>
<dbReference type="Gene3D" id="3.20.20.140">
    <property type="entry name" value="Metal-dependent hydrolases"/>
    <property type="match status" value="1"/>
</dbReference>
<dbReference type="InterPro" id="IPR032466">
    <property type="entry name" value="Metal_Hydrolase"/>
</dbReference>
<dbReference type="STRING" id="35622.SAMN04489764_4558"/>
<dbReference type="InterPro" id="IPR013108">
    <property type="entry name" value="Amidohydro_3"/>
</dbReference>
<dbReference type="InterPro" id="IPR033932">
    <property type="entry name" value="YtcJ-like"/>
</dbReference>
<accession>A0A1H1HLX5</accession>
<feature type="domain" description="Amidohydrolase 3" evidence="2">
    <location>
        <begin position="99"/>
        <end position="586"/>
    </location>
</feature>
<protein>
    <recommendedName>
        <fullName evidence="2">Amidohydrolase 3 domain-containing protein</fullName>
    </recommendedName>
</protein>
<evidence type="ECO:0000313" key="3">
    <source>
        <dbReference type="EMBL" id="SDR26128.1"/>
    </source>
</evidence>
<proteinExistence type="predicted"/>
<dbReference type="SUPFAM" id="SSF51556">
    <property type="entry name" value="Metallo-dependent hydrolases"/>
    <property type="match status" value="1"/>
</dbReference>
<dbReference type="InterPro" id="IPR011059">
    <property type="entry name" value="Metal-dep_hydrolase_composite"/>
</dbReference>
<dbReference type="PANTHER" id="PTHR22642">
    <property type="entry name" value="IMIDAZOLONEPROPIONASE"/>
    <property type="match status" value="1"/>
</dbReference>
<dbReference type="CDD" id="cd01300">
    <property type="entry name" value="YtcJ_like"/>
    <property type="match status" value="1"/>
</dbReference>
<dbReference type="EMBL" id="FNKK01000002">
    <property type="protein sequence ID" value="SDR26128.1"/>
    <property type="molecule type" value="Genomic_DNA"/>
</dbReference>
<organism evidence="3 4">
    <name type="scientific">Thermostaphylospora chromogena</name>
    <dbReference type="NCBI Taxonomy" id="35622"/>
    <lineage>
        <taxon>Bacteria</taxon>
        <taxon>Bacillati</taxon>
        <taxon>Actinomycetota</taxon>
        <taxon>Actinomycetes</taxon>
        <taxon>Streptosporangiales</taxon>
        <taxon>Thermomonosporaceae</taxon>
        <taxon>Thermostaphylospora</taxon>
    </lineage>
</organism>
<gene>
    <name evidence="3" type="ORF">SAMN04489764_4558</name>
</gene>
<keyword evidence="4" id="KW-1185">Reference proteome</keyword>
<dbReference type="Pfam" id="PF07969">
    <property type="entry name" value="Amidohydro_3"/>
    <property type="match status" value="1"/>
</dbReference>
<dbReference type="Gene3D" id="2.30.40.10">
    <property type="entry name" value="Urease, subunit C, domain 1"/>
    <property type="match status" value="1"/>
</dbReference>
<evidence type="ECO:0000256" key="1">
    <source>
        <dbReference type="SAM" id="MobiDB-lite"/>
    </source>
</evidence>
<dbReference type="AlphaFoldDB" id="A0A1H1HLX5"/>
<feature type="region of interest" description="Disordered" evidence="1">
    <location>
        <begin position="206"/>
        <end position="227"/>
    </location>
</feature>
<sequence>MPLRGRYTAMSRLFHLGLRRKSVLRGSFWSSGPHRAAGSAMHRAGGTGIKGTMSDTLFRGGPVFTATGSPAEAVLVRDGRIAAVGAEADVVRQARPGHDTVDLAGRLLAPSFTDAHMHPVQAGLERARCDLSEVYGLQEYLDRVAAYAAAHPRRRWIEGGGWDMSAFPGGLPHRSQLDFLDRPVYLIQRDHHAAWVNSRALELAGIDRDTPDPPDGRIERDPDGTPSGVLHEGAMDLVGLLPPRPTEEDLRAALLDAQAHLFSLGITGWQDAIVGAYAGSDDQLPVYLSAASSGALRARVVGALWWDRNRGAEQIEELLDRRERAAGLERFAATAVKIMQDGIVENFTAGVIEPYHRCGGTGLSYVDPVELRSHVAALDAHGFQVHVHAIGERAVREALDALTGTDPANRHHIAHLQIIEPSDVPRFAELGVTANLQPLWATHHAQMDELTLPFLGEERSRWQYPFADLVRHGTRLCAGSDWPVSNADPLQAMHVAVNRTEPPGSVHASYPTAGKPFLPEQAIDLTTVFTAYTAGSAWINRSPAGRIEPGRPADLVVLDRDPFALDPADIWTTRVAMTFLDGECVYG</sequence>
<reference evidence="3 4" key="1">
    <citation type="submission" date="2016-10" db="EMBL/GenBank/DDBJ databases">
        <authorList>
            <person name="de Groot N.N."/>
        </authorList>
    </citation>
    <scope>NUCLEOTIDE SEQUENCE [LARGE SCALE GENOMIC DNA]</scope>
    <source>
        <strain evidence="3 4">DSM 43794</strain>
    </source>
</reference>